<proteinExistence type="predicted"/>
<organism evidence="2">
    <name type="scientific">Tanacetum cinerariifolium</name>
    <name type="common">Dalmatian daisy</name>
    <name type="synonym">Chrysanthemum cinerariifolium</name>
    <dbReference type="NCBI Taxonomy" id="118510"/>
    <lineage>
        <taxon>Eukaryota</taxon>
        <taxon>Viridiplantae</taxon>
        <taxon>Streptophyta</taxon>
        <taxon>Embryophyta</taxon>
        <taxon>Tracheophyta</taxon>
        <taxon>Spermatophyta</taxon>
        <taxon>Magnoliopsida</taxon>
        <taxon>eudicotyledons</taxon>
        <taxon>Gunneridae</taxon>
        <taxon>Pentapetalae</taxon>
        <taxon>asterids</taxon>
        <taxon>campanulids</taxon>
        <taxon>Asterales</taxon>
        <taxon>Asteraceae</taxon>
        <taxon>Asteroideae</taxon>
        <taxon>Anthemideae</taxon>
        <taxon>Anthemidinae</taxon>
        <taxon>Tanacetum</taxon>
    </lineage>
</organism>
<dbReference type="EMBL" id="BKCJ010001546">
    <property type="protein sequence ID" value="GEU42256.1"/>
    <property type="molecule type" value="Genomic_DNA"/>
</dbReference>
<gene>
    <name evidence="2" type="ORF">Tci_014234</name>
</gene>
<accession>A0A6L2JZ11</accession>
<sequence length="355" mass="40001">MSLDNAQSAVTYTSISSDLDGPSWGIPLINAGEFLEIDPHEEIAQQGQVHLLSHAYVLEPMELDKHVPVHVLEPEHPEYHAPSDDDIQVEDDDEDPEEDPSDEHEPEDDNEDRKEDPNEEHKPEDSDEIEPLEKDETTVTPPPPRHHEARISIRPQTPMTASTHALIDAIAARSSPFLLPPTSPAYDQVQLGCRAAMIRMRDDILEKNMPPRRKFVLIAPPPGCDVAESSAAARAPRSQYYFVNTVEAGHGLVCSPGHNAWTIARAADRAEDIGYVRALQASEQRMMTSIEEVNLRVIYQAQVCRQESKYFYTQLHDAQTDHRDIRLEIDVVRGQRAAYETELQEIHQAYLSSET</sequence>
<protein>
    <submittedName>
        <fullName evidence="2">Uncharacterized protein</fullName>
    </submittedName>
</protein>
<dbReference type="AlphaFoldDB" id="A0A6L2JZ11"/>
<feature type="compositionally biased region" description="Basic and acidic residues" evidence="1">
    <location>
        <begin position="111"/>
        <end position="124"/>
    </location>
</feature>
<evidence type="ECO:0000313" key="2">
    <source>
        <dbReference type="EMBL" id="GEU42256.1"/>
    </source>
</evidence>
<evidence type="ECO:0000256" key="1">
    <source>
        <dbReference type="SAM" id="MobiDB-lite"/>
    </source>
</evidence>
<reference evidence="2" key="1">
    <citation type="journal article" date="2019" name="Sci. Rep.">
        <title>Draft genome of Tanacetum cinerariifolium, the natural source of mosquito coil.</title>
        <authorList>
            <person name="Yamashiro T."/>
            <person name="Shiraishi A."/>
            <person name="Satake H."/>
            <person name="Nakayama K."/>
        </authorList>
    </citation>
    <scope>NUCLEOTIDE SEQUENCE</scope>
</reference>
<feature type="compositionally biased region" description="Acidic residues" evidence="1">
    <location>
        <begin position="84"/>
        <end position="110"/>
    </location>
</feature>
<comment type="caution">
    <text evidence="2">The sequence shown here is derived from an EMBL/GenBank/DDBJ whole genome shotgun (WGS) entry which is preliminary data.</text>
</comment>
<feature type="region of interest" description="Disordered" evidence="1">
    <location>
        <begin position="76"/>
        <end position="158"/>
    </location>
</feature>
<name>A0A6L2JZ11_TANCI</name>